<dbReference type="SUPFAM" id="SSF56672">
    <property type="entry name" value="DNA/RNA polymerases"/>
    <property type="match status" value="1"/>
</dbReference>
<accession>A0A2J7ZLF8</accession>
<feature type="compositionally biased region" description="Basic and acidic residues" evidence="1">
    <location>
        <begin position="15"/>
        <end position="39"/>
    </location>
</feature>
<feature type="compositionally biased region" description="Polar residues" evidence="1">
    <location>
        <begin position="77"/>
        <end position="87"/>
    </location>
</feature>
<feature type="compositionally biased region" description="Low complexity" evidence="1">
    <location>
        <begin position="110"/>
        <end position="127"/>
    </location>
</feature>
<evidence type="ECO:0000259" key="2">
    <source>
        <dbReference type="Pfam" id="PF00078"/>
    </source>
</evidence>
<comment type="caution">
    <text evidence="3">The sequence shown here is derived from an EMBL/GenBank/DDBJ whole genome shotgun (WGS) entry which is preliminary data.</text>
</comment>
<sequence>MAADADIIWNNQKHAALDKRPGEKKDEDKQPKIREERSASRPSTSDSQSRDRRVRLVCDLHGPGSHDTQGCRVLNQAKASGQAPPTRSSERARKPSRAALLTQLLEALQHNSDSSRTAMASGSSSGRPKQDGEVRRNRGAEDGDGRRGRGSNSSGAGFSGRTTCSYCARPDHDASKCLIQYPERASEGWLPREAGLKQLFLANLKEAQAKAKSQEGRKSAAASVKAQEYDEEDEEEDEDDYQSTRSAAHVSYACASAAQSLACGPQISGSGSARPWYDNSDYARAVQQMYDDLQGDHAAAMATLTAQQVPVAFDTREILPDVYPPPRVPPRPKEGNNLEAADFTLRIPMSELCEAVAKNLRHAGQAPTSAQAPEAVRAAQLQDLRKLVRQQDLLLTKILGYADMPLETLLSGRVPPASGQDEEMSDLMERNPKTAEYFRERQLMFYYPLGAITFKGSLGKLVALRDHCANVNLIGHSTAGRLGLRYCSTKTLLSTSAEDNHKRKLHDLLCSTRYHAKKALTTAAAPIKGLARAGAAAIAAAASPLKGTALACAAAVEASMQRTTEVTMEPKDQPPRVGGTHASTVGLDGVSLTSQLLAMGGLLSNAASGSPGLAPVAEQGWRSRGAPSPSFAAALATVESFTFDGKTAVTAYERYIVAAKKCPDTGLWTQHRMAQDYRSVNAHTPQDQYGLHRPEEIFQQVGKAKLFSKLDLRQGFLQIPTSEKDQAKTAFWVGNKLVCYNRMPYGLKNASAKFQRVMDYEISKAKLDHCAISFIDDVLIWSDTQHEKDVATVLDMLHSCGLRAHPDKSIFAADVIEYLGHNLSTFGISPHQAKVAAIMGLQPPKNVSELRTQLGFINYYRCYCPQMSRIASDLNKLLKKDHQPLLYLMSSEGLTGQYARFALALQEYNFTVEHRPGVKHQNADTLSRNPSASTTDNSGARLDEEEDATNAPRGQLLKVSCLSAKHECEAFKADVHAAKAAAPFSEALFPSPEEALQAWNGWGWEQFQPPPDASDEEAAHDRNRLRSSALEWRSARWRALRREA</sequence>
<evidence type="ECO:0000313" key="3">
    <source>
        <dbReference type="EMBL" id="PNH01097.1"/>
    </source>
</evidence>
<feature type="region of interest" description="Disordered" evidence="1">
    <location>
        <begin position="1"/>
        <end position="96"/>
    </location>
</feature>
<feature type="region of interest" description="Disordered" evidence="1">
    <location>
        <begin position="210"/>
        <end position="244"/>
    </location>
</feature>
<dbReference type="EMBL" id="PGGS01001015">
    <property type="protein sequence ID" value="PNH01097.1"/>
    <property type="molecule type" value="Genomic_DNA"/>
</dbReference>
<evidence type="ECO:0000313" key="4">
    <source>
        <dbReference type="Proteomes" id="UP000236333"/>
    </source>
</evidence>
<dbReference type="PANTHER" id="PTHR37984:SF5">
    <property type="entry name" value="PROTEIN NYNRIN-LIKE"/>
    <property type="match status" value="1"/>
</dbReference>
<dbReference type="InterPro" id="IPR000477">
    <property type="entry name" value="RT_dom"/>
</dbReference>
<dbReference type="InterPro" id="IPR043502">
    <property type="entry name" value="DNA/RNA_pol_sf"/>
</dbReference>
<protein>
    <submittedName>
        <fullName evidence="3">Retrovirus-related Pol polyprotein from transposon</fullName>
    </submittedName>
</protein>
<gene>
    <name evidence="3" type="ORF">TSOC_013032</name>
</gene>
<reference evidence="3 4" key="1">
    <citation type="journal article" date="2017" name="Mol. Biol. Evol.">
        <title>The 4-celled Tetrabaena socialis nuclear genome reveals the essential components for genetic control of cell number at the origin of multicellularity in the volvocine lineage.</title>
        <authorList>
            <person name="Featherston J."/>
            <person name="Arakaki Y."/>
            <person name="Hanschen E.R."/>
            <person name="Ferris P.J."/>
            <person name="Michod R.E."/>
            <person name="Olson B.J.S.C."/>
            <person name="Nozaki H."/>
            <person name="Durand P.M."/>
        </authorList>
    </citation>
    <scope>NUCLEOTIDE SEQUENCE [LARGE SCALE GENOMIC DNA]</scope>
    <source>
        <strain evidence="3 4">NIES-571</strain>
    </source>
</reference>
<dbReference type="Gene3D" id="3.30.70.270">
    <property type="match status" value="2"/>
</dbReference>
<feature type="compositionally biased region" description="Basic and acidic residues" evidence="1">
    <location>
        <begin position="48"/>
        <end position="58"/>
    </location>
</feature>
<feature type="domain" description="Reverse transcriptase" evidence="2">
    <location>
        <begin position="671"/>
        <end position="823"/>
    </location>
</feature>
<feature type="compositionally biased region" description="Acidic residues" evidence="1">
    <location>
        <begin position="229"/>
        <end position="241"/>
    </location>
</feature>
<dbReference type="Proteomes" id="UP000236333">
    <property type="component" value="Unassembled WGS sequence"/>
</dbReference>
<dbReference type="CDD" id="cd01647">
    <property type="entry name" value="RT_LTR"/>
    <property type="match status" value="1"/>
</dbReference>
<dbReference type="PANTHER" id="PTHR37984">
    <property type="entry name" value="PROTEIN CBG26694"/>
    <property type="match status" value="1"/>
</dbReference>
<dbReference type="OrthoDB" id="540517at2759"/>
<dbReference type="Pfam" id="PF00078">
    <property type="entry name" value="RVT_1"/>
    <property type="match status" value="1"/>
</dbReference>
<dbReference type="InterPro" id="IPR043128">
    <property type="entry name" value="Rev_trsase/Diguanyl_cyclase"/>
</dbReference>
<evidence type="ECO:0000256" key="1">
    <source>
        <dbReference type="SAM" id="MobiDB-lite"/>
    </source>
</evidence>
<proteinExistence type="predicted"/>
<feature type="region of interest" description="Disordered" evidence="1">
    <location>
        <begin position="919"/>
        <end position="949"/>
    </location>
</feature>
<feature type="compositionally biased region" description="Basic and acidic residues" evidence="1">
    <location>
        <begin position="128"/>
        <end position="147"/>
    </location>
</feature>
<keyword evidence="4" id="KW-1185">Reference proteome</keyword>
<dbReference type="AlphaFoldDB" id="A0A2J7ZLF8"/>
<dbReference type="InterPro" id="IPR050951">
    <property type="entry name" value="Retrovirus_Pol_polyprotein"/>
</dbReference>
<name>A0A2J7ZLF8_9CHLO</name>
<organism evidence="3 4">
    <name type="scientific">Tetrabaena socialis</name>
    <dbReference type="NCBI Taxonomy" id="47790"/>
    <lineage>
        <taxon>Eukaryota</taxon>
        <taxon>Viridiplantae</taxon>
        <taxon>Chlorophyta</taxon>
        <taxon>core chlorophytes</taxon>
        <taxon>Chlorophyceae</taxon>
        <taxon>CS clade</taxon>
        <taxon>Chlamydomonadales</taxon>
        <taxon>Tetrabaenaceae</taxon>
        <taxon>Tetrabaena</taxon>
    </lineage>
</organism>
<feature type="region of interest" description="Disordered" evidence="1">
    <location>
        <begin position="110"/>
        <end position="157"/>
    </location>
</feature>
<feature type="compositionally biased region" description="Polar residues" evidence="1">
    <location>
        <begin position="923"/>
        <end position="938"/>
    </location>
</feature>